<dbReference type="GO" id="GO:0005634">
    <property type="term" value="C:nucleus"/>
    <property type="evidence" value="ECO:0007669"/>
    <property type="project" value="UniProtKB-SubCell"/>
</dbReference>
<dbReference type="Proteomes" id="UP001217582">
    <property type="component" value="Chromosome 1"/>
</dbReference>
<protein>
    <recommendedName>
        <fullName evidence="10">Chromatin assembly factor 1 subunit rlf2</fullName>
    </recommendedName>
</protein>
<evidence type="ECO:0000256" key="4">
    <source>
        <dbReference type="ARBA" id="ARBA00023242"/>
    </source>
</evidence>
<dbReference type="GO" id="GO:0006281">
    <property type="term" value="P:DNA repair"/>
    <property type="evidence" value="ECO:0007669"/>
    <property type="project" value="UniProtKB-KW"/>
</dbReference>
<feature type="compositionally biased region" description="Basic and acidic residues" evidence="5">
    <location>
        <begin position="14"/>
        <end position="28"/>
    </location>
</feature>
<evidence type="ECO:0000259" key="7">
    <source>
        <dbReference type="Pfam" id="PF21796"/>
    </source>
</evidence>
<feature type="region of interest" description="Disordered" evidence="5">
    <location>
        <begin position="200"/>
        <end position="284"/>
    </location>
</feature>
<evidence type="ECO:0000256" key="5">
    <source>
        <dbReference type="SAM" id="MobiDB-lite"/>
    </source>
</evidence>
<keyword evidence="3" id="KW-0234">DNA repair</keyword>
<organism evidence="8 9">
    <name type="scientific">Malassezia arunalokei</name>
    <dbReference type="NCBI Taxonomy" id="1514897"/>
    <lineage>
        <taxon>Eukaryota</taxon>
        <taxon>Fungi</taxon>
        <taxon>Dikarya</taxon>
        <taxon>Basidiomycota</taxon>
        <taxon>Ustilaginomycotina</taxon>
        <taxon>Malasseziomycetes</taxon>
        <taxon>Malasseziales</taxon>
        <taxon>Malasseziaceae</taxon>
        <taxon>Malassezia</taxon>
    </lineage>
</organism>
<name>A0AAJ6CKK8_9BASI</name>
<dbReference type="GO" id="GO:0006334">
    <property type="term" value="P:nucleosome assembly"/>
    <property type="evidence" value="ECO:0007669"/>
    <property type="project" value="TreeGrafter"/>
</dbReference>
<feature type="region of interest" description="Disordered" evidence="5">
    <location>
        <begin position="461"/>
        <end position="528"/>
    </location>
</feature>
<feature type="region of interest" description="Disordered" evidence="5">
    <location>
        <begin position="1"/>
        <end position="34"/>
    </location>
</feature>
<evidence type="ECO:0000256" key="2">
    <source>
        <dbReference type="ARBA" id="ARBA00022763"/>
    </source>
</evidence>
<feature type="region of interest" description="Disordered" evidence="5">
    <location>
        <begin position="601"/>
        <end position="626"/>
    </location>
</feature>
<proteinExistence type="predicted"/>
<dbReference type="InterPro" id="IPR022043">
    <property type="entry name" value="CAF1A_DD"/>
</dbReference>
<sequence length="706" mass="79773">MATKEATHSPSPKRKAEDAPEHAREKQTKKAPPLVTLKNTRLSLRQKAVGWDRTMPVLRAVLAFQSFFSDNQTQVLTEVPTEHLGVIASLAQESDKTEAELAKRIHATLLPEGSTTTIQNGENVDVLSVAAIQKSLNHIAARVNYGIDQMGEETVPASLQLWRWEVHDMSLLPKENLDKLVARRQERIQAKEEAQQLFEALPHEKQQSLLSPKKPSRTKARAVELDPPSEDAAPPPSSSPVHVDMPEELPKPTPVPREKSERTKLRESRRAERQAREERQEKDKQAQARLFNAFFQQPVAKSVTKKDEEKNKTDFELTFPPCEYKDVAEPNQFYHPVDDTFLQQLDARNASPQVLLAEFQRAFRKRSVRQTSSGIHPPVCVRDIMKTVTESDVLGGNAEEQAKRSLEKLNDRHLVPIKLLQFHLERRPGWVGTNTRSSNFITPRRPFGQDPLSIDYTFDSDAEWEDVDEGENVDDAMDDREEEAESVASSEEDSELDDWLEDDLEEEDAAPMEEDTISSSRSALVRESPVSHKTKKKLKLLGRRFDSKLVPYITGPHWETTLSAASYESFEPYQVRLLNEAHVGLNPFTFVSTTLTIADDDKSSDTLPQAATTPPESSTIQNSVPPRTTKFLFPDTHMPELVSKIHGSTRSKPALIEDLWEYFAPSIKGVSKAAIESRLQECAIRESKKPGAKWIIKEDSKHYMAP</sequence>
<evidence type="ECO:0000256" key="1">
    <source>
        <dbReference type="ARBA" id="ARBA00004123"/>
    </source>
</evidence>
<feature type="compositionally biased region" description="Polar residues" evidence="5">
    <location>
        <begin position="605"/>
        <end position="626"/>
    </location>
</feature>
<evidence type="ECO:0000256" key="3">
    <source>
        <dbReference type="ARBA" id="ARBA00023204"/>
    </source>
</evidence>
<gene>
    <name evidence="8" type="ORF">MARU1_000506</name>
</gene>
<keyword evidence="2" id="KW-0227">DNA damage</keyword>
<evidence type="ECO:0008006" key="10">
    <source>
        <dbReference type="Google" id="ProtNLM"/>
    </source>
</evidence>
<accession>A0AAJ6CKK8</accession>
<dbReference type="PANTHER" id="PTHR15272">
    <property type="entry name" value="CHROMATIN ASSEMBLY FACTOR 1 SUBUNIT A CAF-1 SUBUNIT A"/>
    <property type="match status" value="1"/>
</dbReference>
<evidence type="ECO:0000313" key="9">
    <source>
        <dbReference type="Proteomes" id="UP001217582"/>
    </source>
</evidence>
<dbReference type="GO" id="GO:0033186">
    <property type="term" value="C:CAF-1 complex"/>
    <property type="evidence" value="ECO:0007669"/>
    <property type="project" value="TreeGrafter"/>
</dbReference>
<dbReference type="EMBL" id="CP119916">
    <property type="protein sequence ID" value="WFD14500.1"/>
    <property type="molecule type" value="Genomic_DNA"/>
</dbReference>
<feature type="compositionally biased region" description="Acidic residues" evidence="5">
    <location>
        <begin position="461"/>
        <end position="516"/>
    </location>
</feature>
<dbReference type="PANTHER" id="PTHR15272:SF0">
    <property type="entry name" value="CHROMATIN ASSEMBLY FACTOR 1 SUBUNIT A"/>
    <property type="match status" value="1"/>
</dbReference>
<evidence type="ECO:0000313" key="8">
    <source>
        <dbReference type="EMBL" id="WFD14500.1"/>
    </source>
</evidence>
<dbReference type="Pfam" id="PF21796">
    <property type="entry name" value="Cac1_C"/>
    <property type="match status" value="1"/>
</dbReference>
<dbReference type="AlphaFoldDB" id="A0AAJ6CKK8"/>
<evidence type="ECO:0000259" key="6">
    <source>
        <dbReference type="Pfam" id="PF12253"/>
    </source>
</evidence>
<reference evidence="8 9" key="1">
    <citation type="submission" date="2023-03" db="EMBL/GenBank/DDBJ databases">
        <title>Mating type loci evolution in Malassezia.</title>
        <authorList>
            <person name="Coelho M.A."/>
        </authorList>
    </citation>
    <scope>NUCLEOTIDE SEQUENCE [LARGE SCALE GENOMIC DNA]</scope>
    <source>
        <strain evidence="8 9">CBS 13387</strain>
    </source>
</reference>
<feature type="domain" description="Chromatin assembly factor 1 subunit Cac1-like C-terminal" evidence="7">
    <location>
        <begin position="638"/>
        <end position="696"/>
    </location>
</feature>
<keyword evidence="9" id="KW-1185">Reference proteome</keyword>
<keyword evidence="4" id="KW-0539">Nucleus</keyword>
<dbReference type="InterPro" id="IPR048800">
    <property type="entry name" value="Cac1-like_C"/>
</dbReference>
<feature type="domain" description="Chromatin assembly factor 1 subunit A dimerization" evidence="6">
    <location>
        <begin position="418"/>
        <end position="485"/>
    </location>
</feature>
<feature type="compositionally biased region" description="Basic and acidic residues" evidence="5">
    <location>
        <begin position="244"/>
        <end position="284"/>
    </location>
</feature>
<comment type="subcellular location">
    <subcellularLocation>
        <location evidence="1">Nucleus</location>
    </subcellularLocation>
</comment>
<dbReference type="Pfam" id="PF12253">
    <property type="entry name" value="CAF1A_dimeriz"/>
    <property type="match status" value="1"/>
</dbReference>